<evidence type="ECO:0000256" key="1">
    <source>
        <dbReference type="ARBA" id="ARBA00004304"/>
    </source>
</evidence>
<evidence type="ECO:0000256" key="4">
    <source>
        <dbReference type="ARBA" id="ARBA00022448"/>
    </source>
</evidence>
<feature type="transmembrane region" description="Helical" evidence="13">
    <location>
        <begin position="12"/>
        <end position="33"/>
    </location>
</feature>
<evidence type="ECO:0000256" key="2">
    <source>
        <dbReference type="ARBA" id="ARBA00008892"/>
    </source>
</evidence>
<keyword evidence="4 12" id="KW-0813">Transport</keyword>
<keyword evidence="10 12" id="KW-0496">Mitochondrion</keyword>
<evidence type="ECO:0000256" key="6">
    <source>
        <dbReference type="ARBA" id="ARBA00022692"/>
    </source>
</evidence>
<evidence type="ECO:0000256" key="5">
    <source>
        <dbReference type="ARBA" id="ARBA00022547"/>
    </source>
</evidence>
<keyword evidence="5 12" id="KW-0138">CF(0)</keyword>
<evidence type="ECO:0000256" key="12">
    <source>
        <dbReference type="RuleBase" id="RU003661"/>
    </source>
</evidence>
<keyword evidence="11 13" id="KW-0472">Membrane</keyword>
<dbReference type="GO" id="GO:0015078">
    <property type="term" value="F:proton transmembrane transporter activity"/>
    <property type="evidence" value="ECO:0007669"/>
    <property type="project" value="InterPro"/>
</dbReference>
<keyword evidence="7 12" id="KW-0375">Hydrogen ion transport</keyword>
<evidence type="ECO:0000256" key="3">
    <source>
        <dbReference type="ARBA" id="ARBA00011291"/>
    </source>
</evidence>
<evidence type="ECO:0000256" key="7">
    <source>
        <dbReference type="ARBA" id="ARBA00022781"/>
    </source>
</evidence>
<dbReference type="GO" id="GO:0031966">
    <property type="term" value="C:mitochondrial membrane"/>
    <property type="evidence" value="ECO:0007669"/>
    <property type="project" value="UniProtKB-SubCell"/>
</dbReference>
<keyword evidence="6 12" id="KW-0812">Transmembrane</keyword>
<gene>
    <name evidence="14" type="primary">ATP8</name>
</gene>
<keyword evidence="9 12" id="KW-0406">Ion transport</keyword>
<name>A0A126TFY8_9COLE</name>
<comment type="subcellular location">
    <subcellularLocation>
        <location evidence="1 12">Mitochondrion membrane</location>
        <topology evidence="1 12">Single-pass membrane protein</topology>
    </subcellularLocation>
</comment>
<dbReference type="AlphaFoldDB" id="A0A126TFY8"/>
<dbReference type="GO" id="GO:0045259">
    <property type="term" value="C:proton-transporting ATP synthase complex"/>
    <property type="evidence" value="ECO:0007669"/>
    <property type="project" value="UniProtKB-KW"/>
</dbReference>
<sequence length="51" mass="6549">MPQMAPMNWLSLMTYMILIFMFFNIQNYFSFFYKKKSFKLNFKIFKNNWKW</sequence>
<comment type="subunit">
    <text evidence="3">F-type ATPases have 2 components, CF(1) - the catalytic core - and CF(0) - the membrane proton channel.</text>
</comment>
<organism evidence="14">
    <name type="scientific">Staphylinidae sp. BMNH 1274665</name>
    <dbReference type="NCBI Taxonomy" id="1796589"/>
    <lineage>
        <taxon>Eukaryota</taxon>
        <taxon>Metazoa</taxon>
        <taxon>Ecdysozoa</taxon>
        <taxon>Arthropoda</taxon>
        <taxon>Hexapoda</taxon>
        <taxon>Insecta</taxon>
        <taxon>Pterygota</taxon>
        <taxon>Neoptera</taxon>
        <taxon>Endopterygota</taxon>
        <taxon>Coleoptera</taxon>
        <taxon>Polyphaga</taxon>
        <taxon>Staphyliniformia</taxon>
        <taxon>Staphylinidae</taxon>
    </lineage>
</organism>
<dbReference type="EMBL" id="KT696240">
    <property type="protein sequence ID" value="AML26512.1"/>
    <property type="molecule type" value="Genomic_DNA"/>
</dbReference>
<proteinExistence type="inferred from homology"/>
<evidence type="ECO:0000256" key="13">
    <source>
        <dbReference type="SAM" id="Phobius"/>
    </source>
</evidence>
<accession>A0A126TFY8</accession>
<dbReference type="InterPro" id="IPR001421">
    <property type="entry name" value="ATP8_metazoa"/>
</dbReference>
<evidence type="ECO:0000256" key="9">
    <source>
        <dbReference type="ARBA" id="ARBA00023065"/>
    </source>
</evidence>
<comment type="similarity">
    <text evidence="2 12">Belongs to the ATPase protein 8 family.</text>
</comment>
<dbReference type="GO" id="GO:0015986">
    <property type="term" value="P:proton motive force-driven ATP synthesis"/>
    <property type="evidence" value="ECO:0007669"/>
    <property type="project" value="InterPro"/>
</dbReference>
<protein>
    <recommendedName>
        <fullName evidence="12">ATP synthase complex subunit 8</fullName>
    </recommendedName>
</protein>
<keyword evidence="8 13" id="KW-1133">Transmembrane helix</keyword>
<dbReference type="Pfam" id="PF00895">
    <property type="entry name" value="ATP-synt_8"/>
    <property type="match status" value="1"/>
</dbReference>
<reference evidence="14" key="1">
    <citation type="submission" date="2015-09" db="EMBL/GenBank/DDBJ databases">
        <title>Capturing the unknown biodiversity of arthropods in tropical forests using metagenomics.</title>
        <authorList>
            <person name="Andujar C."/>
            <person name="Creedy T.J."/>
            <person name="Garner B."/>
            <person name="Canty R."/>
            <person name="Warner H.B."/>
            <person name="Lipecki J."/>
            <person name="Crampton-Platt A."/>
            <person name="Gabrielli M."/>
            <person name="Croydon-Veleslavov I.A."/>
            <person name="Lim J.L."/>
            <person name="Linard B."/>
            <person name="Vogler A."/>
        </authorList>
    </citation>
    <scope>NUCLEOTIDE SEQUENCE</scope>
</reference>
<evidence type="ECO:0000256" key="10">
    <source>
        <dbReference type="ARBA" id="ARBA00023128"/>
    </source>
</evidence>
<evidence type="ECO:0000313" key="14">
    <source>
        <dbReference type="EMBL" id="AML26512.1"/>
    </source>
</evidence>
<geneLocation type="mitochondrion" evidence="14"/>
<evidence type="ECO:0000256" key="11">
    <source>
        <dbReference type="ARBA" id="ARBA00023136"/>
    </source>
</evidence>
<evidence type="ECO:0000256" key="8">
    <source>
        <dbReference type="ARBA" id="ARBA00022989"/>
    </source>
</evidence>